<feature type="domain" description="CENP-V/GFA" evidence="5">
    <location>
        <begin position="2"/>
        <end position="119"/>
    </location>
</feature>
<evidence type="ECO:0000259" key="5">
    <source>
        <dbReference type="PROSITE" id="PS51891"/>
    </source>
</evidence>
<dbReference type="GO" id="GO:0016846">
    <property type="term" value="F:carbon-sulfur lyase activity"/>
    <property type="evidence" value="ECO:0007669"/>
    <property type="project" value="InterPro"/>
</dbReference>
<gene>
    <name evidence="6" type="ORF">DNJ96_14275</name>
</gene>
<keyword evidence="7" id="KW-1185">Reference proteome</keyword>
<evidence type="ECO:0000313" key="6">
    <source>
        <dbReference type="EMBL" id="TBU93302.1"/>
    </source>
</evidence>
<dbReference type="PANTHER" id="PTHR33337:SF40">
    <property type="entry name" value="CENP-V_GFA DOMAIN-CONTAINING PROTEIN-RELATED"/>
    <property type="match status" value="1"/>
</dbReference>
<sequence>MHRGSCLCGSITYRIEGDLGPVAFCHCSRCRKANGSAFLAAAQVTPEALNLHDRDGSLRSFESSPGVLRYFCGTCASPLYSRRQGTPDILRLRIGTLDTPLPVKPQMQIFYADKAGWYDCASDIPTHDQRPT</sequence>
<dbReference type="Pfam" id="PF04828">
    <property type="entry name" value="GFA"/>
    <property type="match status" value="1"/>
</dbReference>
<dbReference type="Proteomes" id="UP000292639">
    <property type="component" value="Unassembled WGS sequence"/>
</dbReference>
<dbReference type="InterPro" id="IPR011057">
    <property type="entry name" value="Mss4-like_sf"/>
</dbReference>
<dbReference type="InterPro" id="IPR006913">
    <property type="entry name" value="CENP-V/GFA"/>
</dbReference>
<dbReference type="GO" id="GO:0046872">
    <property type="term" value="F:metal ion binding"/>
    <property type="evidence" value="ECO:0007669"/>
    <property type="project" value="UniProtKB-KW"/>
</dbReference>
<evidence type="ECO:0000256" key="2">
    <source>
        <dbReference type="ARBA" id="ARBA00022723"/>
    </source>
</evidence>
<keyword evidence="3" id="KW-0862">Zinc</keyword>
<dbReference type="PROSITE" id="PS51891">
    <property type="entry name" value="CENP_V_GFA"/>
    <property type="match status" value="1"/>
</dbReference>
<protein>
    <submittedName>
        <fullName evidence="6">Aldehyde-activating protein</fullName>
    </submittedName>
</protein>
<dbReference type="Gene3D" id="3.90.1590.10">
    <property type="entry name" value="glutathione-dependent formaldehyde- activating enzyme (gfa)"/>
    <property type="match status" value="1"/>
</dbReference>
<name>A0A4Q9R3U4_9GAMM</name>
<reference evidence="6 7" key="1">
    <citation type="submission" date="2018-06" db="EMBL/GenBank/DDBJ databases">
        <title>Three novel Pseudomonas species isolated from symptomatic oak.</title>
        <authorList>
            <person name="Bueno-Gonzalez V."/>
            <person name="Brady C."/>
        </authorList>
    </citation>
    <scope>NUCLEOTIDE SEQUENCE [LARGE SCALE GENOMIC DNA]</scope>
    <source>
        <strain evidence="6 7">P17C</strain>
    </source>
</reference>
<organism evidence="6 7">
    <name type="scientific">Stutzerimonas kirkiae</name>
    <dbReference type="NCBI Taxonomy" id="2211392"/>
    <lineage>
        <taxon>Bacteria</taxon>
        <taxon>Pseudomonadati</taxon>
        <taxon>Pseudomonadota</taxon>
        <taxon>Gammaproteobacteria</taxon>
        <taxon>Pseudomonadales</taxon>
        <taxon>Pseudomonadaceae</taxon>
        <taxon>Stutzerimonas</taxon>
    </lineage>
</organism>
<evidence type="ECO:0000256" key="4">
    <source>
        <dbReference type="ARBA" id="ARBA00023239"/>
    </source>
</evidence>
<proteinExistence type="inferred from homology"/>
<dbReference type="AlphaFoldDB" id="A0A4Q9R3U4"/>
<comment type="similarity">
    <text evidence="1">Belongs to the Gfa family.</text>
</comment>
<dbReference type="EMBL" id="QJUP01000021">
    <property type="protein sequence ID" value="TBU93302.1"/>
    <property type="molecule type" value="Genomic_DNA"/>
</dbReference>
<keyword evidence="2" id="KW-0479">Metal-binding</keyword>
<dbReference type="RefSeq" id="WP_131185004.1">
    <property type="nucleotide sequence ID" value="NZ_QJUO01000020.1"/>
</dbReference>
<evidence type="ECO:0000256" key="1">
    <source>
        <dbReference type="ARBA" id="ARBA00005495"/>
    </source>
</evidence>
<comment type="caution">
    <text evidence="6">The sequence shown here is derived from an EMBL/GenBank/DDBJ whole genome shotgun (WGS) entry which is preliminary data.</text>
</comment>
<evidence type="ECO:0000313" key="7">
    <source>
        <dbReference type="Proteomes" id="UP000292639"/>
    </source>
</evidence>
<evidence type="ECO:0000256" key="3">
    <source>
        <dbReference type="ARBA" id="ARBA00022833"/>
    </source>
</evidence>
<dbReference type="SUPFAM" id="SSF51316">
    <property type="entry name" value="Mss4-like"/>
    <property type="match status" value="1"/>
</dbReference>
<dbReference type="PANTHER" id="PTHR33337">
    <property type="entry name" value="GFA DOMAIN-CONTAINING PROTEIN"/>
    <property type="match status" value="1"/>
</dbReference>
<accession>A0A4Q9R3U4</accession>
<keyword evidence="4" id="KW-0456">Lyase</keyword>